<proteinExistence type="predicted"/>
<reference evidence="2 3" key="1">
    <citation type="submission" date="2019-12" db="EMBL/GenBank/DDBJ databases">
        <title>Hymenobacter sp. HMF4947 Genome sequencing and assembly.</title>
        <authorList>
            <person name="Kang H."/>
            <person name="Cha I."/>
            <person name="Kim H."/>
            <person name="Joh K."/>
        </authorList>
    </citation>
    <scope>NUCLEOTIDE SEQUENCE [LARGE SCALE GENOMIC DNA]</scope>
    <source>
        <strain evidence="2 3">HMF4947</strain>
    </source>
</reference>
<evidence type="ECO:0000259" key="1">
    <source>
        <dbReference type="SMART" id="SM00065"/>
    </source>
</evidence>
<evidence type="ECO:0000313" key="2">
    <source>
        <dbReference type="EMBL" id="MVN75536.1"/>
    </source>
</evidence>
<gene>
    <name evidence="2" type="ORF">GO988_04280</name>
</gene>
<keyword evidence="3" id="KW-1185">Reference proteome</keyword>
<feature type="domain" description="GAF" evidence="1">
    <location>
        <begin position="30"/>
        <end position="173"/>
    </location>
</feature>
<dbReference type="InterPro" id="IPR003018">
    <property type="entry name" value="GAF"/>
</dbReference>
<dbReference type="RefSeq" id="WP_157562266.1">
    <property type="nucleotide sequence ID" value="NZ_WQKZ01000001.1"/>
</dbReference>
<accession>A0A7K1TAV0</accession>
<dbReference type="PANTHER" id="PTHR43102">
    <property type="entry name" value="SLR1143 PROTEIN"/>
    <property type="match status" value="1"/>
</dbReference>
<dbReference type="EMBL" id="WQKZ01000001">
    <property type="protein sequence ID" value="MVN75536.1"/>
    <property type="molecule type" value="Genomic_DNA"/>
</dbReference>
<name>A0A7K1TAV0_9BACT</name>
<dbReference type="Proteomes" id="UP000441336">
    <property type="component" value="Unassembled WGS sequence"/>
</dbReference>
<dbReference type="PANTHER" id="PTHR43102:SF2">
    <property type="entry name" value="GAF DOMAIN-CONTAINING PROTEIN"/>
    <property type="match status" value="1"/>
</dbReference>
<dbReference type="AlphaFoldDB" id="A0A7K1TAV0"/>
<evidence type="ECO:0000313" key="3">
    <source>
        <dbReference type="Proteomes" id="UP000441336"/>
    </source>
</evidence>
<organism evidence="2 3">
    <name type="scientific">Hymenobacter ginkgonis</name>
    <dbReference type="NCBI Taxonomy" id="2682976"/>
    <lineage>
        <taxon>Bacteria</taxon>
        <taxon>Pseudomonadati</taxon>
        <taxon>Bacteroidota</taxon>
        <taxon>Cytophagia</taxon>
        <taxon>Cytophagales</taxon>
        <taxon>Hymenobacteraceae</taxon>
        <taxon>Hymenobacter</taxon>
    </lineage>
</organism>
<sequence length="243" mass="26678">MNTTFPDSLIPGHDAARLRTLHQFKIVNTTPEQIFDDYVAWAAQLFNTPIALISLVDAEYVWFKAVAGATGIPGLVRNESMCSAAILATEQVVISDYKPESCNLIKPDVAQSIGLNFYAGAALVASDDARLGMLAVIDKNARDFSAAEATVLTRLAELVSQTIELRYRYILAEQPGEWEDAQRELTLALDENSALARYLISRNQRIDLADIEVAQPILRRLEGVAKVLSRRLGQSLTASSVID</sequence>
<comment type="caution">
    <text evidence="2">The sequence shown here is derived from an EMBL/GenBank/DDBJ whole genome shotgun (WGS) entry which is preliminary data.</text>
</comment>
<protein>
    <submittedName>
        <fullName evidence="2">GAF domain-containing protein</fullName>
    </submittedName>
</protein>
<dbReference type="SUPFAM" id="SSF55781">
    <property type="entry name" value="GAF domain-like"/>
    <property type="match status" value="1"/>
</dbReference>
<dbReference type="Pfam" id="PF01590">
    <property type="entry name" value="GAF"/>
    <property type="match status" value="1"/>
</dbReference>
<dbReference type="Gene3D" id="3.30.450.40">
    <property type="match status" value="1"/>
</dbReference>
<dbReference type="SMART" id="SM00065">
    <property type="entry name" value="GAF"/>
    <property type="match status" value="1"/>
</dbReference>
<dbReference type="InterPro" id="IPR029016">
    <property type="entry name" value="GAF-like_dom_sf"/>
</dbReference>